<keyword evidence="1" id="KW-0732">Signal</keyword>
<evidence type="ECO:0000259" key="2">
    <source>
        <dbReference type="PROSITE" id="PS50206"/>
    </source>
</evidence>
<dbReference type="InterPro" id="IPR036873">
    <property type="entry name" value="Rhodanese-like_dom_sf"/>
</dbReference>
<gene>
    <name evidence="3" type="primary">glpE_2</name>
    <name evidence="3" type="ORF">NNJEOMEG_04001</name>
</gene>
<keyword evidence="4" id="KW-1185">Reference proteome</keyword>
<reference evidence="3 4" key="2">
    <citation type="submission" date="2020-05" db="EMBL/GenBank/DDBJ databases">
        <title>Draft genome sequence of Desulfovibrio sp. strainFSS-1.</title>
        <authorList>
            <person name="Shimoshige H."/>
            <person name="Kobayashi H."/>
            <person name="Maekawa T."/>
        </authorList>
    </citation>
    <scope>NUCLEOTIDE SEQUENCE [LARGE SCALE GENOMIC DNA]</scope>
    <source>
        <strain evidence="3 4">SIID29052-01</strain>
    </source>
</reference>
<dbReference type="Pfam" id="PF00581">
    <property type="entry name" value="Rhodanese"/>
    <property type="match status" value="1"/>
</dbReference>
<dbReference type="EMBL" id="BLTE01000035">
    <property type="protein sequence ID" value="GFK96126.1"/>
    <property type="molecule type" value="Genomic_DNA"/>
</dbReference>
<dbReference type="Gene3D" id="3.40.250.10">
    <property type="entry name" value="Rhodanese-like domain"/>
    <property type="match status" value="1"/>
</dbReference>
<dbReference type="SUPFAM" id="SSF52821">
    <property type="entry name" value="Rhodanese/Cell cycle control phosphatase"/>
    <property type="match status" value="1"/>
</dbReference>
<dbReference type="PANTHER" id="PTHR45431">
    <property type="entry name" value="RHODANESE-LIKE DOMAIN-CONTAINING PROTEIN 15, CHLOROPLASTIC"/>
    <property type="match status" value="1"/>
</dbReference>
<evidence type="ECO:0000256" key="1">
    <source>
        <dbReference type="SAM" id="SignalP"/>
    </source>
</evidence>
<proteinExistence type="predicted"/>
<reference evidence="3 4" key="1">
    <citation type="submission" date="2020-04" db="EMBL/GenBank/DDBJ databases">
        <authorList>
            <consortium name="Desulfovibrio sp. FSS-1 genome sequencing consortium"/>
            <person name="Shimoshige H."/>
            <person name="Kobayashi H."/>
            <person name="Maekawa T."/>
        </authorList>
    </citation>
    <scope>NUCLEOTIDE SEQUENCE [LARGE SCALE GENOMIC DNA]</scope>
    <source>
        <strain evidence="3 4">SIID29052-01</strain>
    </source>
</reference>
<dbReference type="PANTHER" id="PTHR45431:SF3">
    <property type="entry name" value="RHODANESE-LIKE DOMAIN-CONTAINING PROTEIN 15, CHLOROPLASTIC"/>
    <property type="match status" value="1"/>
</dbReference>
<dbReference type="RefSeq" id="WP_173087261.1">
    <property type="nucleotide sequence ID" value="NZ_BLTE01000035.1"/>
</dbReference>
<evidence type="ECO:0000313" key="4">
    <source>
        <dbReference type="Proteomes" id="UP000494245"/>
    </source>
</evidence>
<dbReference type="InterPro" id="IPR001763">
    <property type="entry name" value="Rhodanese-like_dom"/>
</dbReference>
<dbReference type="SMART" id="SM00450">
    <property type="entry name" value="RHOD"/>
    <property type="match status" value="1"/>
</dbReference>
<feature type="domain" description="Rhodanese" evidence="2">
    <location>
        <begin position="57"/>
        <end position="164"/>
    </location>
</feature>
<dbReference type="EC" id="2.8.1.1" evidence="3"/>
<dbReference type="AlphaFoldDB" id="A0A6V8M2H9"/>
<keyword evidence="3" id="KW-0808">Transferase</keyword>
<protein>
    <submittedName>
        <fullName evidence="3">Thiosulfate sulfurtransferase GlpE</fullName>
        <ecNumber evidence="3">2.8.1.1</ecNumber>
    </submittedName>
</protein>
<feature type="chain" id="PRO_5028953722" evidence="1">
    <location>
        <begin position="25"/>
        <end position="194"/>
    </location>
</feature>
<sequence>MKKHVAILSAAVLSCLLFVGAALAQQPSTPVPTDARKQTTLGKYCTAMEAYLMWRAKPKEVVILDVRSPEEYVFVGHPEMALNIPVQFFSPAFDAEKKSYGMAANPDFVAQVAKKLDKNATIIAMCRSGQRSAAAVNLLAAAGYTNVWSMVDSFEGDAVTDPENLYNGKRMKNGWKNYGLPWTYALNPAQVFVK</sequence>
<dbReference type="InterPro" id="IPR052367">
    <property type="entry name" value="Thiosulfate_ST/Rhodanese-like"/>
</dbReference>
<comment type="caution">
    <text evidence="3">The sequence shown here is derived from an EMBL/GenBank/DDBJ whole genome shotgun (WGS) entry which is preliminary data.</text>
</comment>
<dbReference type="Proteomes" id="UP000494245">
    <property type="component" value="Unassembled WGS sequence"/>
</dbReference>
<dbReference type="PROSITE" id="PS51257">
    <property type="entry name" value="PROKAR_LIPOPROTEIN"/>
    <property type="match status" value="1"/>
</dbReference>
<organism evidence="3 4">
    <name type="scientific">Fundidesulfovibrio magnetotacticus</name>
    <dbReference type="NCBI Taxonomy" id="2730080"/>
    <lineage>
        <taxon>Bacteria</taxon>
        <taxon>Pseudomonadati</taxon>
        <taxon>Thermodesulfobacteriota</taxon>
        <taxon>Desulfovibrionia</taxon>
        <taxon>Desulfovibrionales</taxon>
        <taxon>Desulfovibrionaceae</taxon>
        <taxon>Fundidesulfovibrio</taxon>
    </lineage>
</organism>
<feature type="signal peptide" evidence="1">
    <location>
        <begin position="1"/>
        <end position="24"/>
    </location>
</feature>
<dbReference type="PROSITE" id="PS50206">
    <property type="entry name" value="RHODANESE_3"/>
    <property type="match status" value="1"/>
</dbReference>
<accession>A0A6V8M2H9</accession>
<dbReference type="GO" id="GO:0004792">
    <property type="term" value="F:thiosulfate-cyanide sulfurtransferase activity"/>
    <property type="evidence" value="ECO:0007669"/>
    <property type="project" value="UniProtKB-EC"/>
</dbReference>
<evidence type="ECO:0000313" key="3">
    <source>
        <dbReference type="EMBL" id="GFK96126.1"/>
    </source>
</evidence>
<name>A0A6V8M2H9_9BACT</name>